<evidence type="ECO:0000313" key="1">
    <source>
        <dbReference type="EMBL" id="GAB59470.1"/>
    </source>
</evidence>
<evidence type="ECO:0000313" key="2">
    <source>
        <dbReference type="Proteomes" id="UP000004374"/>
    </source>
</evidence>
<comment type="caution">
    <text evidence="1">The sequence shown here is derived from an EMBL/GenBank/DDBJ whole genome shotgun (WGS) entry which is preliminary data.</text>
</comment>
<name>I1DZJ2_9GAMM</name>
<dbReference type="Proteomes" id="UP000004374">
    <property type="component" value="Unassembled WGS sequence"/>
</dbReference>
<dbReference type="EMBL" id="BAFK01000013">
    <property type="protein sequence ID" value="GAB59470.1"/>
    <property type="molecule type" value="Genomic_DNA"/>
</dbReference>
<dbReference type="AlphaFoldDB" id="I1DZJ2"/>
<dbReference type="STRING" id="562729.RNAN_2476"/>
<proteinExistence type="predicted"/>
<gene>
    <name evidence="1" type="ORF">RNAN_2476</name>
</gene>
<sequence length="41" mass="4699">MDLTGCYTALFSIAIVYLQITVDKSRSNCPAFSRMRVLKER</sequence>
<accession>I1DZJ2</accession>
<organism evidence="1 2">
    <name type="scientific">Rheinheimera nanhaiensis E407-8</name>
    <dbReference type="NCBI Taxonomy" id="562729"/>
    <lineage>
        <taxon>Bacteria</taxon>
        <taxon>Pseudomonadati</taxon>
        <taxon>Pseudomonadota</taxon>
        <taxon>Gammaproteobacteria</taxon>
        <taxon>Chromatiales</taxon>
        <taxon>Chromatiaceae</taxon>
        <taxon>Rheinheimera</taxon>
    </lineage>
</organism>
<protein>
    <submittedName>
        <fullName evidence="1">Uncharacterized protein</fullName>
    </submittedName>
</protein>
<reference evidence="1 2" key="1">
    <citation type="journal article" date="2012" name="J. Bacteriol.">
        <title>Genome Sequence of the Protease-Producing Bacterium Rheinheimera nanhaiensis E407-8T, Isolated from Deep-Sea Sediment of the South China Sea.</title>
        <authorList>
            <person name="Zhang X.-Y."/>
            <person name="Zhang Y.-J."/>
            <person name="Qin Q.-L."/>
            <person name="Xie B.-B."/>
            <person name="Chen X.-L."/>
            <person name="Zhou B.-C."/>
            <person name="Zhang Y.-Z."/>
        </authorList>
    </citation>
    <scope>NUCLEOTIDE SEQUENCE [LARGE SCALE GENOMIC DNA]</scope>
    <source>
        <strain evidence="1 2">E407-8</strain>
    </source>
</reference>
<keyword evidence="2" id="KW-1185">Reference proteome</keyword>